<evidence type="ECO:0000256" key="6">
    <source>
        <dbReference type="ARBA" id="ARBA00023136"/>
    </source>
</evidence>
<dbReference type="EMBL" id="JBHSDU010000003">
    <property type="protein sequence ID" value="MFC4311094.1"/>
    <property type="molecule type" value="Genomic_DNA"/>
</dbReference>
<evidence type="ECO:0000256" key="3">
    <source>
        <dbReference type="ARBA" id="ARBA00022618"/>
    </source>
</evidence>
<gene>
    <name evidence="8 11" type="primary">ftsL</name>
    <name evidence="11" type="ORF">ACFPN2_18500</name>
</gene>
<evidence type="ECO:0000256" key="5">
    <source>
        <dbReference type="ARBA" id="ARBA00022989"/>
    </source>
</evidence>
<evidence type="ECO:0000256" key="10">
    <source>
        <dbReference type="SAM" id="Coils"/>
    </source>
</evidence>
<evidence type="ECO:0000256" key="1">
    <source>
        <dbReference type="ARBA" id="ARBA00004401"/>
    </source>
</evidence>
<evidence type="ECO:0000313" key="11">
    <source>
        <dbReference type="EMBL" id="MFC4311094.1"/>
    </source>
</evidence>
<dbReference type="PANTHER" id="PTHR37479">
    <property type="entry name" value="CELL DIVISION PROTEIN FTSL"/>
    <property type="match status" value="1"/>
</dbReference>
<keyword evidence="12" id="KW-1185">Reference proteome</keyword>
<dbReference type="InterPro" id="IPR011922">
    <property type="entry name" value="Cell_div_FtsL"/>
</dbReference>
<dbReference type="Pfam" id="PF04999">
    <property type="entry name" value="FtsL"/>
    <property type="match status" value="1"/>
</dbReference>
<keyword evidence="6 8" id="KW-0472">Membrane</keyword>
<proteinExistence type="inferred from homology"/>
<keyword evidence="4 8" id="KW-0812">Transmembrane</keyword>
<dbReference type="PANTHER" id="PTHR37479:SF1">
    <property type="entry name" value="CELL DIVISION PROTEIN FTSL"/>
    <property type="match status" value="1"/>
</dbReference>
<dbReference type="Proteomes" id="UP001595904">
    <property type="component" value="Unassembled WGS sequence"/>
</dbReference>
<keyword evidence="10" id="KW-0175">Coiled coil</keyword>
<organism evidence="11 12">
    <name type="scientific">Steroidobacter flavus</name>
    <dbReference type="NCBI Taxonomy" id="1842136"/>
    <lineage>
        <taxon>Bacteria</taxon>
        <taxon>Pseudomonadati</taxon>
        <taxon>Pseudomonadota</taxon>
        <taxon>Gammaproteobacteria</taxon>
        <taxon>Steroidobacterales</taxon>
        <taxon>Steroidobacteraceae</taxon>
        <taxon>Steroidobacter</taxon>
    </lineage>
</organism>
<keyword evidence="2 8" id="KW-1003">Cell membrane</keyword>
<evidence type="ECO:0000256" key="8">
    <source>
        <dbReference type="HAMAP-Rule" id="MF_00910"/>
    </source>
</evidence>
<evidence type="ECO:0000256" key="2">
    <source>
        <dbReference type="ARBA" id="ARBA00022475"/>
    </source>
</evidence>
<comment type="function">
    <text evidence="8">Essential cell division protein. May link together the upstream cell division proteins, which are predominantly cytoplasmic, with the downstream cell division proteins, which are predominantly periplasmic.</text>
</comment>
<keyword evidence="8" id="KW-0997">Cell inner membrane</keyword>
<keyword evidence="5 8" id="KW-1133">Transmembrane helix</keyword>
<protein>
    <recommendedName>
        <fullName evidence="8 9">Cell division protein FtsL</fullName>
    </recommendedName>
</protein>
<sequence>MSNRIGMAVLWAALLGAAIAVVWSKHEARSLFIELQRLNAERDRLDIEWGQLKLEQSAFAMHGRVEQTARVNLQMVVPRPDEVRIVKP</sequence>
<evidence type="ECO:0000256" key="9">
    <source>
        <dbReference type="NCBIfam" id="TIGR02209"/>
    </source>
</evidence>
<evidence type="ECO:0000313" key="12">
    <source>
        <dbReference type="Proteomes" id="UP001595904"/>
    </source>
</evidence>
<keyword evidence="3 8" id="KW-0132">Cell division</keyword>
<dbReference type="GO" id="GO:0051301">
    <property type="term" value="P:cell division"/>
    <property type="evidence" value="ECO:0007669"/>
    <property type="project" value="UniProtKB-KW"/>
</dbReference>
<evidence type="ECO:0000256" key="7">
    <source>
        <dbReference type="ARBA" id="ARBA00023306"/>
    </source>
</evidence>
<evidence type="ECO:0000256" key="4">
    <source>
        <dbReference type="ARBA" id="ARBA00022692"/>
    </source>
</evidence>
<comment type="caution">
    <text evidence="11">The sequence shown here is derived from an EMBL/GenBank/DDBJ whole genome shotgun (WGS) entry which is preliminary data.</text>
</comment>
<dbReference type="HAMAP" id="MF_00910">
    <property type="entry name" value="FtsL"/>
    <property type="match status" value="1"/>
</dbReference>
<name>A0ABV8SXP9_9GAMM</name>
<reference evidence="12" key="1">
    <citation type="journal article" date="2019" name="Int. J. Syst. Evol. Microbiol.">
        <title>The Global Catalogue of Microorganisms (GCM) 10K type strain sequencing project: providing services to taxonomists for standard genome sequencing and annotation.</title>
        <authorList>
            <consortium name="The Broad Institute Genomics Platform"/>
            <consortium name="The Broad Institute Genome Sequencing Center for Infectious Disease"/>
            <person name="Wu L."/>
            <person name="Ma J."/>
        </authorList>
    </citation>
    <scope>NUCLEOTIDE SEQUENCE [LARGE SCALE GENOMIC DNA]</scope>
    <source>
        <strain evidence="12">CGMCC 1.10759</strain>
    </source>
</reference>
<accession>A0ABV8SXP9</accession>
<keyword evidence="7 8" id="KW-0131">Cell cycle</keyword>
<dbReference type="RefSeq" id="WP_380599128.1">
    <property type="nucleotide sequence ID" value="NZ_JBHSDU010000003.1"/>
</dbReference>
<dbReference type="NCBIfam" id="TIGR02209">
    <property type="entry name" value="ftsL_broad"/>
    <property type="match status" value="1"/>
</dbReference>
<comment type="similarity">
    <text evidence="8">Belongs to the FtsL family.</text>
</comment>
<comment type="subunit">
    <text evidence="8">Part of a complex composed of FtsB, FtsL and FtsQ.</text>
</comment>
<comment type="subcellular location">
    <subcellularLocation>
        <location evidence="8">Cell inner membrane</location>
        <topology evidence="8">Single-pass type II membrane protein</topology>
    </subcellularLocation>
    <subcellularLocation>
        <location evidence="1">Cell membrane</location>
        <topology evidence="1">Single-pass type II membrane protein</topology>
    </subcellularLocation>
    <text evidence="8">Localizes to the division septum where it forms a ring structure.</text>
</comment>
<feature type="coiled-coil region" evidence="10">
    <location>
        <begin position="28"/>
        <end position="55"/>
    </location>
</feature>